<accession>A0ACB9C553</accession>
<gene>
    <name evidence="1" type="ORF">L6452_18055</name>
</gene>
<organism evidence="1 2">
    <name type="scientific">Arctium lappa</name>
    <name type="common">Greater burdock</name>
    <name type="synonym">Lappa major</name>
    <dbReference type="NCBI Taxonomy" id="4217"/>
    <lineage>
        <taxon>Eukaryota</taxon>
        <taxon>Viridiplantae</taxon>
        <taxon>Streptophyta</taxon>
        <taxon>Embryophyta</taxon>
        <taxon>Tracheophyta</taxon>
        <taxon>Spermatophyta</taxon>
        <taxon>Magnoliopsida</taxon>
        <taxon>eudicotyledons</taxon>
        <taxon>Gunneridae</taxon>
        <taxon>Pentapetalae</taxon>
        <taxon>asterids</taxon>
        <taxon>campanulids</taxon>
        <taxon>Asterales</taxon>
        <taxon>Asteraceae</taxon>
        <taxon>Carduoideae</taxon>
        <taxon>Cardueae</taxon>
        <taxon>Arctiinae</taxon>
        <taxon>Arctium</taxon>
    </lineage>
</organism>
<keyword evidence="2" id="KW-1185">Reference proteome</keyword>
<reference evidence="2" key="1">
    <citation type="journal article" date="2022" name="Mol. Ecol. Resour.">
        <title>The genomes of chicory, endive, great burdock and yacon provide insights into Asteraceae palaeo-polyploidization history and plant inulin production.</title>
        <authorList>
            <person name="Fan W."/>
            <person name="Wang S."/>
            <person name="Wang H."/>
            <person name="Wang A."/>
            <person name="Jiang F."/>
            <person name="Liu H."/>
            <person name="Zhao H."/>
            <person name="Xu D."/>
            <person name="Zhang Y."/>
        </authorList>
    </citation>
    <scope>NUCLEOTIDE SEQUENCE [LARGE SCALE GENOMIC DNA]</scope>
    <source>
        <strain evidence="2">cv. Niubang</strain>
    </source>
</reference>
<dbReference type="EMBL" id="CM042051">
    <property type="protein sequence ID" value="KAI3729398.1"/>
    <property type="molecule type" value="Genomic_DNA"/>
</dbReference>
<reference evidence="1 2" key="2">
    <citation type="journal article" date="2022" name="Mol. Ecol. Resour.">
        <title>The genomes of chicory, endive, great burdock and yacon provide insights into Asteraceae paleo-polyploidization history and plant inulin production.</title>
        <authorList>
            <person name="Fan W."/>
            <person name="Wang S."/>
            <person name="Wang H."/>
            <person name="Wang A."/>
            <person name="Jiang F."/>
            <person name="Liu H."/>
            <person name="Zhao H."/>
            <person name="Xu D."/>
            <person name="Zhang Y."/>
        </authorList>
    </citation>
    <scope>NUCLEOTIDE SEQUENCE [LARGE SCALE GENOMIC DNA]</scope>
    <source>
        <strain evidence="2">cv. Niubang</strain>
    </source>
</reference>
<name>A0ACB9C553_ARCLA</name>
<evidence type="ECO:0000313" key="2">
    <source>
        <dbReference type="Proteomes" id="UP001055879"/>
    </source>
</evidence>
<comment type="caution">
    <text evidence="1">The sequence shown here is derived from an EMBL/GenBank/DDBJ whole genome shotgun (WGS) entry which is preliminary data.</text>
</comment>
<dbReference type="Proteomes" id="UP001055879">
    <property type="component" value="Linkage Group LG05"/>
</dbReference>
<sequence>MGFDGDRFQEDVVSTKMAFMKMGFDGDWFRRKWVSTEFGFDENGFHEDLSRCVHVSGFDLHDSWFPAMAPFMR</sequence>
<evidence type="ECO:0000313" key="1">
    <source>
        <dbReference type="EMBL" id="KAI3729398.1"/>
    </source>
</evidence>
<protein>
    <submittedName>
        <fullName evidence="1">Uncharacterized protein</fullName>
    </submittedName>
</protein>
<proteinExistence type="predicted"/>